<gene>
    <name evidence="1" type="ORF">IZ6_26720</name>
</gene>
<dbReference type="AlphaFoldDB" id="A0A6S6QVI4"/>
<evidence type="ECO:0000313" key="1">
    <source>
        <dbReference type="EMBL" id="BCJ91937.1"/>
    </source>
</evidence>
<sequence length="93" mass="10608">MRQPDELGQARRSGCRQQQREIGVQFVTFCPIPRAKAPLALLLAENEFRRKPCQDPIVFIRAAFAYNDNGMTCPHRSYEGSDGLNGVRHFDDK</sequence>
<keyword evidence="2" id="KW-1185">Reference proteome</keyword>
<dbReference type="EMBL" id="AP023361">
    <property type="protein sequence ID" value="BCJ91937.1"/>
    <property type="molecule type" value="Genomic_DNA"/>
</dbReference>
<name>A0A6S6QVI4_9HYPH</name>
<dbReference type="Proteomes" id="UP000515317">
    <property type="component" value="Chromosome"/>
</dbReference>
<dbReference type="KEGG" id="tso:IZ6_26720"/>
<evidence type="ECO:0000313" key="2">
    <source>
        <dbReference type="Proteomes" id="UP000515317"/>
    </source>
</evidence>
<accession>A0A6S6QVI4</accession>
<proteinExistence type="predicted"/>
<protein>
    <submittedName>
        <fullName evidence="1">Uncharacterized protein</fullName>
    </submittedName>
</protein>
<organism evidence="1 2">
    <name type="scientific">Terrihabitans soli</name>
    <dbReference type="NCBI Taxonomy" id="708113"/>
    <lineage>
        <taxon>Bacteria</taxon>
        <taxon>Pseudomonadati</taxon>
        <taxon>Pseudomonadota</taxon>
        <taxon>Alphaproteobacteria</taxon>
        <taxon>Hyphomicrobiales</taxon>
        <taxon>Terrihabitans</taxon>
    </lineage>
</organism>
<reference evidence="1 2" key="1">
    <citation type="submission" date="2020-08" db="EMBL/GenBank/DDBJ databases">
        <title>Genome sequence of Rhizobiales bacterium strain IZ6.</title>
        <authorList>
            <person name="Nakai R."/>
            <person name="Naganuma T."/>
        </authorList>
    </citation>
    <scope>NUCLEOTIDE SEQUENCE [LARGE SCALE GENOMIC DNA]</scope>
    <source>
        <strain evidence="1 2">IZ6</strain>
    </source>
</reference>